<feature type="compositionally biased region" description="Low complexity" evidence="1">
    <location>
        <begin position="44"/>
        <end position="63"/>
    </location>
</feature>
<name>A0ABN8NM73_9CNID</name>
<dbReference type="Proteomes" id="UP001159405">
    <property type="component" value="Unassembled WGS sequence"/>
</dbReference>
<organism evidence="2 3">
    <name type="scientific">Porites lobata</name>
    <dbReference type="NCBI Taxonomy" id="104759"/>
    <lineage>
        <taxon>Eukaryota</taxon>
        <taxon>Metazoa</taxon>
        <taxon>Cnidaria</taxon>
        <taxon>Anthozoa</taxon>
        <taxon>Hexacorallia</taxon>
        <taxon>Scleractinia</taxon>
        <taxon>Fungiina</taxon>
        <taxon>Poritidae</taxon>
        <taxon>Porites</taxon>
    </lineage>
</organism>
<keyword evidence="3" id="KW-1185">Reference proteome</keyword>
<evidence type="ECO:0000313" key="3">
    <source>
        <dbReference type="Proteomes" id="UP001159405"/>
    </source>
</evidence>
<dbReference type="EMBL" id="CALNXK010000026">
    <property type="protein sequence ID" value="CAH3113405.1"/>
    <property type="molecule type" value="Genomic_DNA"/>
</dbReference>
<accession>A0ABN8NM73</accession>
<evidence type="ECO:0000313" key="2">
    <source>
        <dbReference type="EMBL" id="CAH3113405.1"/>
    </source>
</evidence>
<protein>
    <submittedName>
        <fullName evidence="2">Uncharacterized protein</fullName>
    </submittedName>
</protein>
<evidence type="ECO:0000256" key="1">
    <source>
        <dbReference type="SAM" id="MobiDB-lite"/>
    </source>
</evidence>
<feature type="region of interest" description="Disordered" evidence="1">
    <location>
        <begin position="38"/>
        <end position="75"/>
    </location>
</feature>
<reference evidence="2 3" key="1">
    <citation type="submission" date="2022-05" db="EMBL/GenBank/DDBJ databases">
        <authorList>
            <consortium name="Genoscope - CEA"/>
            <person name="William W."/>
        </authorList>
    </citation>
    <scope>NUCLEOTIDE SEQUENCE [LARGE SCALE GENOMIC DNA]</scope>
</reference>
<sequence length="110" mass="12289">MSQLHNEGLRKQLVADKRTATADWSWLVILFFQKASNSADRHNSSSGSRSAHGASSHSTRSASYAVGSSHRSGLRSKEVVITDPYLDALTKDTKARTRKRFSSTDYLMQW</sequence>
<gene>
    <name evidence="2" type="ORF">PLOB_00022078</name>
</gene>
<comment type="caution">
    <text evidence="2">The sequence shown here is derived from an EMBL/GenBank/DDBJ whole genome shotgun (WGS) entry which is preliminary data.</text>
</comment>
<proteinExistence type="predicted"/>